<accession>A0ABV3TYT7</accession>
<dbReference type="PANTHER" id="PTHR43570">
    <property type="entry name" value="ALDEHYDE DEHYDROGENASE"/>
    <property type="match status" value="1"/>
</dbReference>
<dbReference type="Gene3D" id="3.40.309.10">
    <property type="entry name" value="Aldehyde Dehydrogenase, Chain A, domain 2"/>
    <property type="match status" value="1"/>
</dbReference>
<dbReference type="InterPro" id="IPR016162">
    <property type="entry name" value="Ald_DH_N"/>
</dbReference>
<reference evidence="6 7" key="1">
    <citation type="journal article" date="2011" name="Int. J. Syst. Evol. Microbiol.">
        <title>Zhongshania antarctica gen. nov., sp. nov. and Zhongshania guokunii sp. nov., gammaproteobacteria respectively isolated from coastal attached (fast) ice and surface seawater of the Antarctic.</title>
        <authorList>
            <person name="Li H.J."/>
            <person name="Zhang X.Y."/>
            <person name="Chen C.X."/>
            <person name="Zhang Y.J."/>
            <person name="Gao Z.M."/>
            <person name="Yu Y."/>
            <person name="Chen X.L."/>
            <person name="Chen B."/>
            <person name="Zhang Y.Z."/>
        </authorList>
    </citation>
    <scope>NUCLEOTIDE SEQUENCE [LARGE SCALE GENOMIC DNA]</scope>
    <source>
        <strain evidence="6 7">R06B22</strain>
    </source>
</reference>
<dbReference type="SUPFAM" id="SSF53720">
    <property type="entry name" value="ALDH-like"/>
    <property type="match status" value="1"/>
</dbReference>
<evidence type="ECO:0000256" key="2">
    <source>
        <dbReference type="ARBA" id="ARBA00023002"/>
    </source>
</evidence>
<dbReference type="PANTHER" id="PTHR43570:SF20">
    <property type="entry name" value="ALDEHYDE DEHYDROGENASE ALDX-RELATED"/>
    <property type="match status" value="1"/>
</dbReference>
<dbReference type="InterPro" id="IPR015590">
    <property type="entry name" value="Aldehyde_DH_dom"/>
</dbReference>
<dbReference type="InterPro" id="IPR016161">
    <property type="entry name" value="Ald_DH/histidinol_DH"/>
</dbReference>
<dbReference type="RefSeq" id="WP_368376808.1">
    <property type="nucleotide sequence ID" value="NZ_JBFRYB010000001.1"/>
</dbReference>
<comment type="similarity">
    <text evidence="1 4">Belongs to the aldehyde dehydrogenase family.</text>
</comment>
<evidence type="ECO:0000256" key="4">
    <source>
        <dbReference type="PIRNR" id="PIRNR036492"/>
    </source>
</evidence>
<dbReference type="InterPro" id="IPR016163">
    <property type="entry name" value="Ald_DH_C"/>
</dbReference>
<dbReference type="Proteomes" id="UP001557484">
    <property type="component" value="Unassembled WGS sequence"/>
</dbReference>
<feature type="domain" description="Aldehyde dehydrogenase" evidence="5">
    <location>
        <begin position="37"/>
        <end position="453"/>
    </location>
</feature>
<evidence type="ECO:0000259" key="5">
    <source>
        <dbReference type="Pfam" id="PF00171"/>
    </source>
</evidence>
<protein>
    <recommendedName>
        <fullName evidence="4">Aldehyde dehydrogenase</fullName>
    </recommendedName>
</protein>
<proteinExistence type="inferred from homology"/>
<dbReference type="Pfam" id="PF00171">
    <property type="entry name" value="Aldedh"/>
    <property type="match status" value="1"/>
</dbReference>
<evidence type="ECO:0000256" key="3">
    <source>
        <dbReference type="ARBA" id="ARBA00023027"/>
    </source>
</evidence>
<organism evidence="6 7">
    <name type="scientific">Zhongshania arctica</name>
    <dbReference type="NCBI Taxonomy" id="3238302"/>
    <lineage>
        <taxon>Bacteria</taxon>
        <taxon>Pseudomonadati</taxon>
        <taxon>Pseudomonadota</taxon>
        <taxon>Gammaproteobacteria</taxon>
        <taxon>Cellvibrionales</taxon>
        <taxon>Spongiibacteraceae</taxon>
        <taxon>Zhongshania</taxon>
    </lineage>
</organism>
<dbReference type="EMBL" id="JBFRYB010000001">
    <property type="protein sequence ID" value="MEX1666738.1"/>
    <property type="molecule type" value="Genomic_DNA"/>
</dbReference>
<name>A0ABV3TYT7_9GAMM</name>
<keyword evidence="7" id="KW-1185">Reference proteome</keyword>
<sequence>MNTALNEPLQKYDDASAIRDILDQQRDSFNLDGYPDIKIRLNRLDRLAKLLKENKVLISEAICSDFSNRSNFENVVFDVLAVLESIKYLRKRTAGWMKPDNRGANFPLNLFGAKAQVFYQPLGVIGIMAPWNFPSNLIFSPLANVLSAGNRAILKPSEVTPATSALIAELVPKYFAAEEVSVVTGGQETSAAFSAQPFDHLIFTGAPSIAKHVMRAAAENLVPLTLELGGKCPVVLGRDANMKSAVERIMTFKTLNSGQICLAPDYTFMKKEQVPEFIELCKKYVKDTFGTLSTNDDYCSIINPRHRARIVGYLDDAKQRGTEIIPLSDDIGLEKHADHHKLAPSLVIDPAYDSKIMTEEIFGPALPVKTYENISEVIDYINAGERPLALYYFGHSKQESELLKTNTTSGGMVVNDVAAHILQDNLPFGGVGNSGMGCYHGFDGFRQFSHAKAYYKQGAISLTSFLKAPRSNAVLKVFEKIMG</sequence>
<dbReference type="Gene3D" id="3.40.605.10">
    <property type="entry name" value="Aldehyde Dehydrogenase, Chain A, domain 1"/>
    <property type="match status" value="1"/>
</dbReference>
<evidence type="ECO:0000313" key="6">
    <source>
        <dbReference type="EMBL" id="MEX1666738.1"/>
    </source>
</evidence>
<dbReference type="InterPro" id="IPR012394">
    <property type="entry name" value="Aldehyde_DH_NAD(P)"/>
</dbReference>
<dbReference type="PIRSF" id="PIRSF036492">
    <property type="entry name" value="ALDH"/>
    <property type="match status" value="1"/>
</dbReference>
<evidence type="ECO:0000256" key="1">
    <source>
        <dbReference type="ARBA" id="ARBA00009986"/>
    </source>
</evidence>
<evidence type="ECO:0000313" key="7">
    <source>
        <dbReference type="Proteomes" id="UP001557484"/>
    </source>
</evidence>
<dbReference type="CDD" id="cd07133">
    <property type="entry name" value="ALDH_CALDH_CalB"/>
    <property type="match status" value="1"/>
</dbReference>
<gene>
    <name evidence="6" type="ORF">AB4875_14680</name>
</gene>
<dbReference type="GO" id="GO:0050269">
    <property type="term" value="F:coniferyl-aldehyde dehydrogenase [NAD(P)+] activity"/>
    <property type="evidence" value="ECO:0007669"/>
    <property type="project" value="UniProtKB-EC"/>
</dbReference>
<keyword evidence="3" id="KW-0520">NAD</keyword>
<keyword evidence="2 4" id="KW-0560">Oxidoreductase</keyword>
<comment type="caution">
    <text evidence="6">The sequence shown here is derived from an EMBL/GenBank/DDBJ whole genome shotgun (WGS) entry which is preliminary data.</text>
</comment>